<reference evidence="1 2" key="1">
    <citation type="submission" date="2024-06" db="EMBL/GenBank/DDBJ databases">
        <title>The Natural Products Discovery Center: Release of the First 8490 Sequenced Strains for Exploring Actinobacteria Biosynthetic Diversity.</title>
        <authorList>
            <person name="Kalkreuter E."/>
            <person name="Kautsar S.A."/>
            <person name="Yang D."/>
            <person name="Bader C.D."/>
            <person name="Teijaro C.N."/>
            <person name="Fluegel L."/>
            <person name="Davis C.M."/>
            <person name="Simpson J.R."/>
            <person name="Lauterbach L."/>
            <person name="Steele A.D."/>
            <person name="Gui C."/>
            <person name="Meng S."/>
            <person name="Li G."/>
            <person name="Viehrig K."/>
            <person name="Ye F."/>
            <person name="Su P."/>
            <person name="Kiefer A.F."/>
            <person name="Nichols A."/>
            <person name="Cepeda A.J."/>
            <person name="Yan W."/>
            <person name="Fan B."/>
            <person name="Jiang Y."/>
            <person name="Adhikari A."/>
            <person name="Zheng C.-J."/>
            <person name="Schuster L."/>
            <person name="Cowan T.M."/>
            <person name="Smanski M.J."/>
            <person name="Chevrette M.G."/>
            <person name="De Carvalho L.P.S."/>
            <person name="Shen B."/>
        </authorList>
    </citation>
    <scope>NUCLEOTIDE SEQUENCE [LARGE SCALE GENOMIC DNA]</scope>
    <source>
        <strain evidence="1 2">NPDC050403</strain>
    </source>
</reference>
<dbReference type="Gene3D" id="3.30.530.20">
    <property type="match status" value="1"/>
</dbReference>
<sequence>MAKLKVSVDVPIPPEQAWAHTSNLADLDKWLTMHEAWRGEVPAELTRGTKLVGVATVKGLRNRVTWTVDAAEPPRRLALSGAGKGGTKLGLELRVAPKGAGSEVTVDVALGGAPLFGPIGTGVARAVRGDIERSLQRFVALYG</sequence>
<evidence type="ECO:0000313" key="1">
    <source>
        <dbReference type="EMBL" id="MEV0709438.1"/>
    </source>
</evidence>
<comment type="caution">
    <text evidence="1">The sequence shown here is derived from an EMBL/GenBank/DDBJ whole genome shotgun (WGS) entry which is preliminary data.</text>
</comment>
<dbReference type="InterPro" id="IPR023393">
    <property type="entry name" value="START-like_dom_sf"/>
</dbReference>
<dbReference type="RefSeq" id="WP_357784950.1">
    <property type="nucleotide sequence ID" value="NZ_JBFAKC010000007.1"/>
</dbReference>
<dbReference type="CDD" id="cd07812">
    <property type="entry name" value="SRPBCC"/>
    <property type="match status" value="1"/>
</dbReference>
<dbReference type="InterPro" id="IPR019587">
    <property type="entry name" value="Polyketide_cyclase/dehydratase"/>
</dbReference>
<dbReference type="SUPFAM" id="SSF55961">
    <property type="entry name" value="Bet v1-like"/>
    <property type="match status" value="1"/>
</dbReference>
<dbReference type="Pfam" id="PF10604">
    <property type="entry name" value="Polyketide_cyc2"/>
    <property type="match status" value="1"/>
</dbReference>
<keyword evidence="2" id="KW-1185">Reference proteome</keyword>
<gene>
    <name evidence="1" type="ORF">AB0I48_17905</name>
</gene>
<dbReference type="EMBL" id="JBFAKC010000007">
    <property type="protein sequence ID" value="MEV0709438.1"/>
    <property type="molecule type" value="Genomic_DNA"/>
</dbReference>
<name>A0ABV3FVL2_9NOCA</name>
<protein>
    <submittedName>
        <fullName evidence="1">SRPBCC family protein</fullName>
    </submittedName>
</protein>
<accession>A0ABV3FVL2</accession>
<dbReference type="Proteomes" id="UP001551695">
    <property type="component" value="Unassembled WGS sequence"/>
</dbReference>
<proteinExistence type="predicted"/>
<organism evidence="1 2">
    <name type="scientific">Nocardia aurea</name>
    <dbReference type="NCBI Taxonomy" id="2144174"/>
    <lineage>
        <taxon>Bacteria</taxon>
        <taxon>Bacillati</taxon>
        <taxon>Actinomycetota</taxon>
        <taxon>Actinomycetes</taxon>
        <taxon>Mycobacteriales</taxon>
        <taxon>Nocardiaceae</taxon>
        <taxon>Nocardia</taxon>
    </lineage>
</organism>
<evidence type="ECO:0000313" key="2">
    <source>
        <dbReference type="Proteomes" id="UP001551695"/>
    </source>
</evidence>